<reference evidence="1" key="1">
    <citation type="submission" date="2021-06" db="EMBL/GenBank/DDBJ databases">
        <authorList>
            <person name="Kallberg Y."/>
            <person name="Tangrot J."/>
            <person name="Rosling A."/>
        </authorList>
    </citation>
    <scope>NUCLEOTIDE SEQUENCE</scope>
    <source>
        <strain evidence="1">IN212</strain>
    </source>
</reference>
<keyword evidence="2" id="KW-1185">Reference proteome</keyword>
<protein>
    <submittedName>
        <fullName evidence="1">8031_t:CDS:1</fullName>
    </submittedName>
</protein>
<gene>
    <name evidence="1" type="ORF">RFULGI_LOCUS8709</name>
</gene>
<sequence length="125" mass="13856">KAEFRLCDGYPEGAFDVNMNPDPVKLGENVTFDIFATVTDDVLDDGKIIVDFLDEDSFILLSQPFDLPPGIKANQTIDDIISMPVKLSSLPKTYYIHIGIYSHTADAPFLDVACTRAFIVTQEPL</sequence>
<comment type="caution">
    <text evidence="1">The sequence shown here is derived from an EMBL/GenBank/DDBJ whole genome shotgun (WGS) entry which is preliminary data.</text>
</comment>
<evidence type="ECO:0000313" key="1">
    <source>
        <dbReference type="EMBL" id="CAG8657348.1"/>
    </source>
</evidence>
<dbReference type="EMBL" id="CAJVPZ010014396">
    <property type="protein sequence ID" value="CAG8657348.1"/>
    <property type="molecule type" value="Genomic_DNA"/>
</dbReference>
<organism evidence="1 2">
    <name type="scientific">Racocetra fulgida</name>
    <dbReference type="NCBI Taxonomy" id="60492"/>
    <lineage>
        <taxon>Eukaryota</taxon>
        <taxon>Fungi</taxon>
        <taxon>Fungi incertae sedis</taxon>
        <taxon>Mucoromycota</taxon>
        <taxon>Glomeromycotina</taxon>
        <taxon>Glomeromycetes</taxon>
        <taxon>Diversisporales</taxon>
        <taxon>Gigasporaceae</taxon>
        <taxon>Racocetra</taxon>
    </lineage>
</organism>
<proteinExistence type="predicted"/>
<dbReference type="OrthoDB" id="2310480at2759"/>
<feature type="non-terminal residue" evidence="1">
    <location>
        <position position="1"/>
    </location>
</feature>
<evidence type="ECO:0000313" key="2">
    <source>
        <dbReference type="Proteomes" id="UP000789396"/>
    </source>
</evidence>
<dbReference type="Proteomes" id="UP000789396">
    <property type="component" value="Unassembled WGS sequence"/>
</dbReference>
<dbReference type="AlphaFoldDB" id="A0A9N9E3S3"/>
<accession>A0A9N9E3S3</accession>
<name>A0A9N9E3S3_9GLOM</name>